<dbReference type="Proteomes" id="UP000620046">
    <property type="component" value="Unassembled WGS sequence"/>
</dbReference>
<feature type="signal peptide" evidence="1">
    <location>
        <begin position="1"/>
        <end position="25"/>
    </location>
</feature>
<comment type="caution">
    <text evidence="2">The sequence shown here is derived from an EMBL/GenBank/DDBJ whole genome shotgun (WGS) entry which is preliminary data.</text>
</comment>
<organism evidence="2 3">
    <name type="scientific">Dyella nitratireducens</name>
    <dbReference type="NCBI Taxonomy" id="1849580"/>
    <lineage>
        <taxon>Bacteria</taxon>
        <taxon>Pseudomonadati</taxon>
        <taxon>Pseudomonadota</taxon>
        <taxon>Gammaproteobacteria</taxon>
        <taxon>Lysobacterales</taxon>
        <taxon>Rhodanobacteraceae</taxon>
        <taxon>Dyella</taxon>
    </lineage>
</organism>
<keyword evidence="3" id="KW-1185">Reference proteome</keyword>
<name>A0ABQ1G7Z4_9GAMM</name>
<dbReference type="RefSeq" id="WP_188795055.1">
    <property type="nucleotide sequence ID" value="NZ_BMJA01000002.1"/>
</dbReference>
<evidence type="ECO:0000313" key="3">
    <source>
        <dbReference type="Proteomes" id="UP000620046"/>
    </source>
</evidence>
<evidence type="ECO:0000313" key="2">
    <source>
        <dbReference type="EMBL" id="GGA38529.1"/>
    </source>
</evidence>
<evidence type="ECO:0000256" key="1">
    <source>
        <dbReference type="SAM" id="SignalP"/>
    </source>
</evidence>
<protein>
    <submittedName>
        <fullName evidence="2">Uncharacterized protein</fullName>
    </submittedName>
</protein>
<sequence>MKASRYWGSLMLCALLLFPFANVDAAGDAAAGAKLPSGVSVYAHETIDNGQKCLVGAKSDQDGLNERPVVYLADATGGFTWHASLKIPADTYQGRATHCVASPAALFVLVQVDTQSEQSLSQTLLKVVKLDRKTGAVLATKDVAVPGVSAAYSASVDEGGDNFKAENGSLVIKGSYELMSDRDNNTGNDPTNFTVKLPMAMN</sequence>
<feature type="chain" id="PRO_5047400591" evidence="1">
    <location>
        <begin position="26"/>
        <end position="202"/>
    </location>
</feature>
<proteinExistence type="predicted"/>
<reference evidence="3" key="1">
    <citation type="journal article" date="2019" name="Int. J. Syst. Evol. Microbiol.">
        <title>The Global Catalogue of Microorganisms (GCM) 10K type strain sequencing project: providing services to taxonomists for standard genome sequencing and annotation.</title>
        <authorList>
            <consortium name="The Broad Institute Genomics Platform"/>
            <consortium name="The Broad Institute Genome Sequencing Center for Infectious Disease"/>
            <person name="Wu L."/>
            <person name="Ma J."/>
        </authorList>
    </citation>
    <scope>NUCLEOTIDE SEQUENCE [LARGE SCALE GENOMIC DNA]</scope>
    <source>
        <strain evidence="3">CGMCC 1.15439</strain>
    </source>
</reference>
<keyword evidence="1" id="KW-0732">Signal</keyword>
<gene>
    <name evidence="2" type="ORF">GCM10010981_29700</name>
</gene>
<accession>A0ABQ1G7Z4</accession>
<dbReference type="EMBL" id="BMJA01000002">
    <property type="protein sequence ID" value="GGA38529.1"/>
    <property type="molecule type" value="Genomic_DNA"/>
</dbReference>